<gene>
    <name evidence="1" type="ORF">GII31_06855</name>
</gene>
<evidence type="ECO:0000313" key="1">
    <source>
        <dbReference type="EMBL" id="QHN34658.1"/>
    </source>
</evidence>
<accession>A0ABX6IFR7</accession>
<dbReference type="Proteomes" id="UP001059836">
    <property type="component" value="Chromosome"/>
</dbReference>
<reference evidence="1" key="1">
    <citation type="journal article" date="2021" name="Nat. Microbiol.">
        <title>Cocultivation of an ultrasmall environmental parasitic bacterium with lytic ability against bacteria associated with wastewater foams.</title>
        <authorList>
            <person name="Batinovic S."/>
            <person name="Rose J.J.A."/>
            <person name="Ratcliffe J."/>
            <person name="Seviour R.J."/>
            <person name="Petrovski S."/>
        </authorList>
    </citation>
    <scope>NUCLEOTIDE SEQUENCE</scope>
    <source>
        <strain evidence="1">CON9</strain>
    </source>
</reference>
<evidence type="ECO:0000313" key="2">
    <source>
        <dbReference type="Proteomes" id="UP001059836"/>
    </source>
</evidence>
<name>A0ABX6IFR7_9ACTN</name>
<dbReference type="EMBL" id="CP045809">
    <property type="protein sequence ID" value="QHN34658.1"/>
    <property type="molecule type" value="Genomic_DNA"/>
</dbReference>
<proteinExistence type="predicted"/>
<protein>
    <submittedName>
        <fullName evidence="1">Uncharacterized protein</fullName>
    </submittedName>
</protein>
<organism evidence="1 2">
    <name type="scientific">Gordonia pseudamarae</name>
    <dbReference type="NCBI Taxonomy" id="2831662"/>
    <lineage>
        <taxon>Bacteria</taxon>
        <taxon>Bacillati</taxon>
        <taxon>Actinomycetota</taxon>
        <taxon>Actinomycetes</taxon>
        <taxon>Mycobacteriales</taxon>
        <taxon>Gordoniaceae</taxon>
        <taxon>Gordonia</taxon>
    </lineage>
</organism>
<dbReference type="RefSeq" id="WP_213248009.1">
    <property type="nucleotide sequence ID" value="NZ_CP045806.1"/>
</dbReference>
<sequence length="209" mass="22540">MPLPEFFIEPVVELLAQSQSPYDVPADPTIFDAEWLAPTRSLVLALLTNVSADAHAGDSVTGAGLTYLSVGSDAERDYSVHLRLAGEGLVVPRSPEEKAVILTLAGVMELEAFRHEDDVSTDTPWYVRQFEAGRIYASHPGTIHSVEQSADAVQLAVSRGAVPAVGRRLGASDFRDAVLRAQELLQSAIELDTHEKTAVLSPNPSDPER</sequence>
<keyword evidence="2" id="KW-1185">Reference proteome</keyword>